<organism evidence="6 7">
    <name type="scientific">Saccoglossus kowalevskii</name>
    <name type="common">Acorn worm</name>
    <dbReference type="NCBI Taxonomy" id="10224"/>
    <lineage>
        <taxon>Eukaryota</taxon>
        <taxon>Metazoa</taxon>
        <taxon>Hemichordata</taxon>
        <taxon>Enteropneusta</taxon>
        <taxon>Harrimaniidae</taxon>
        <taxon>Saccoglossus</taxon>
    </lineage>
</organism>
<dbReference type="InterPro" id="IPR042404">
    <property type="entry name" value="KATNBL1"/>
</dbReference>
<keyword evidence="6" id="KW-1185">Reference proteome</keyword>
<dbReference type="Proteomes" id="UP000694865">
    <property type="component" value="Unplaced"/>
</dbReference>
<evidence type="ECO:0000259" key="5">
    <source>
        <dbReference type="Pfam" id="PF13925"/>
    </source>
</evidence>
<protein>
    <submittedName>
        <fullName evidence="7">KATNB1-like protein 1-like</fullName>
    </submittedName>
</protein>
<gene>
    <name evidence="7" type="primary">LOC100368691</name>
</gene>
<dbReference type="PANTHER" id="PTHR14682">
    <property type="entry name" value="KATNB1-LIKE PROTEIN 1"/>
    <property type="match status" value="1"/>
</dbReference>
<keyword evidence="2" id="KW-0963">Cytoplasm</keyword>
<name>A0ABM0GYF3_SACKO</name>
<keyword evidence="3" id="KW-0206">Cytoskeleton</keyword>
<evidence type="ECO:0000256" key="2">
    <source>
        <dbReference type="ARBA" id="ARBA00022490"/>
    </source>
</evidence>
<dbReference type="PANTHER" id="PTHR14682:SF1">
    <property type="entry name" value="KATNB1-LIKE PROTEIN 1"/>
    <property type="match status" value="1"/>
</dbReference>
<reference evidence="7" key="1">
    <citation type="submission" date="2025-08" db="UniProtKB">
        <authorList>
            <consortium name="RefSeq"/>
        </authorList>
    </citation>
    <scope>IDENTIFICATION</scope>
    <source>
        <tissue evidence="7">Testes</tissue>
    </source>
</reference>
<accession>A0ABM0GYF3</accession>
<comment type="subcellular location">
    <subcellularLocation>
        <location evidence="1">Cytoplasm</location>
        <location evidence="1">Cytoskeleton</location>
    </subcellularLocation>
</comment>
<dbReference type="GeneID" id="100368691"/>
<evidence type="ECO:0000256" key="1">
    <source>
        <dbReference type="ARBA" id="ARBA00004245"/>
    </source>
</evidence>
<proteinExistence type="predicted"/>
<feature type="compositionally biased region" description="Basic residues" evidence="4">
    <location>
        <begin position="84"/>
        <end position="101"/>
    </location>
</feature>
<evidence type="ECO:0000256" key="3">
    <source>
        <dbReference type="ARBA" id="ARBA00023212"/>
    </source>
</evidence>
<evidence type="ECO:0000313" key="6">
    <source>
        <dbReference type="Proteomes" id="UP000694865"/>
    </source>
</evidence>
<sequence>MANQPEGGNGKGFIQAGAGVFVWNDKNRKWEWANKDRLPLLKAQKEKAIKKGPIKQTANEEHGKRTNPSFKIPGKKACVQPLRSHNRTPRKRKAAAVKSRRKSGDDTSSDEYSSQSDESEVQHDGKIYVHKPSALLRTFDMGLQSDSILNEMLQNSETMVSILSARNLRLQAGYTFWRRSPSALVTYILRLNEDPITVDLLPLLTQSIKEKSISGHTLSMGACYDLLPTLRHLLDSQFEDYIKVALDMVRTIIQTWWKEFKAFNSKVSTERVASDFLRSQSVQGIYIVLVTLTDKIDELSRRPGNLGNKAQVIQSLLSQL</sequence>
<feature type="region of interest" description="Disordered" evidence="4">
    <location>
        <begin position="43"/>
        <end position="124"/>
    </location>
</feature>
<evidence type="ECO:0000256" key="4">
    <source>
        <dbReference type="SAM" id="MobiDB-lite"/>
    </source>
</evidence>
<evidence type="ECO:0000313" key="7">
    <source>
        <dbReference type="RefSeq" id="XP_002740153.1"/>
    </source>
</evidence>
<dbReference type="InterPro" id="IPR028021">
    <property type="entry name" value="Katanin_C-terminal"/>
</dbReference>
<feature type="domain" description="Katanin p80 subunit C-terminal" evidence="5">
    <location>
        <begin position="155"/>
        <end position="317"/>
    </location>
</feature>
<dbReference type="Pfam" id="PF13925">
    <property type="entry name" value="Katanin_con80"/>
    <property type="match status" value="1"/>
</dbReference>
<dbReference type="RefSeq" id="XP_002740153.1">
    <property type="nucleotide sequence ID" value="XM_002740107.2"/>
</dbReference>